<gene>
    <name evidence="5" type="ORF">HMPREF9455_00860</name>
</gene>
<comment type="caution">
    <text evidence="5">The sequence shown here is derived from an EMBL/GenBank/DDBJ whole genome shotgun (WGS) entry which is preliminary data.</text>
</comment>
<keyword evidence="6" id="KW-1185">Reference proteome</keyword>
<evidence type="ECO:0000259" key="4">
    <source>
        <dbReference type="Pfam" id="PF03167"/>
    </source>
</evidence>
<dbReference type="Proteomes" id="UP000004913">
    <property type="component" value="Unassembled WGS sequence"/>
</dbReference>
<dbReference type="RefSeq" id="WP_006798375.1">
    <property type="nucleotide sequence ID" value="NZ_GL891980.1"/>
</dbReference>
<evidence type="ECO:0000256" key="3">
    <source>
        <dbReference type="ARBA" id="ARBA00023204"/>
    </source>
</evidence>
<evidence type="ECO:0000256" key="1">
    <source>
        <dbReference type="ARBA" id="ARBA00022763"/>
    </source>
</evidence>
<dbReference type="GO" id="GO:0006285">
    <property type="term" value="P:base-excision repair, AP site formation"/>
    <property type="evidence" value="ECO:0007669"/>
    <property type="project" value="InterPro"/>
</dbReference>
<keyword evidence="2" id="KW-0378">Hydrolase</keyword>
<dbReference type="Gene3D" id="3.40.470.10">
    <property type="entry name" value="Uracil-DNA glycosylase-like domain"/>
    <property type="match status" value="1"/>
</dbReference>
<dbReference type="STRING" id="742766.HMPREF9455_00860"/>
<dbReference type="PANTHER" id="PTHR12159">
    <property type="entry name" value="G/T AND G/U MISMATCH-SPECIFIC DNA GLYCOSYLASE"/>
    <property type="match status" value="1"/>
</dbReference>
<protein>
    <recommendedName>
        <fullName evidence="4">Uracil-DNA glycosylase-like domain-containing protein</fullName>
    </recommendedName>
</protein>
<keyword evidence="1" id="KW-0227">DNA damage</keyword>
<dbReference type="InterPro" id="IPR036895">
    <property type="entry name" value="Uracil-DNA_glycosylase-like_sf"/>
</dbReference>
<evidence type="ECO:0000313" key="6">
    <source>
        <dbReference type="Proteomes" id="UP000004913"/>
    </source>
</evidence>
<dbReference type="HOGENOM" id="CLU_1432480_0_0_10"/>
<organism evidence="5 6">
    <name type="scientific">Dysgonomonas gadei ATCC BAA-286</name>
    <dbReference type="NCBI Taxonomy" id="742766"/>
    <lineage>
        <taxon>Bacteria</taxon>
        <taxon>Pseudomonadati</taxon>
        <taxon>Bacteroidota</taxon>
        <taxon>Bacteroidia</taxon>
        <taxon>Bacteroidales</taxon>
        <taxon>Dysgonomonadaceae</taxon>
        <taxon>Dysgonomonas</taxon>
    </lineage>
</organism>
<dbReference type="eggNOG" id="COG3663">
    <property type="taxonomic scope" value="Bacteria"/>
</dbReference>
<reference evidence="5 6" key="1">
    <citation type="submission" date="2011-04" db="EMBL/GenBank/DDBJ databases">
        <title>The Genome Sequence of Dysgonomonas gadei ATCC BAA-286.</title>
        <authorList>
            <consortium name="The Broad Institute Genome Sequencing Platform"/>
            <person name="Earl A."/>
            <person name="Ward D."/>
            <person name="Feldgarden M."/>
            <person name="Gevers D."/>
            <person name="Pudlo N."/>
            <person name="Martens E."/>
            <person name="Allen-Vercoe E."/>
            <person name="Young S.K."/>
            <person name="Zeng Q."/>
            <person name="Gargeya S."/>
            <person name="Fitzgerald M."/>
            <person name="Haas B."/>
            <person name="Abouelleil A."/>
            <person name="Alvarado L."/>
            <person name="Arachchi H.M."/>
            <person name="Berlin A."/>
            <person name="Brown A."/>
            <person name="Chapman S.B."/>
            <person name="Chen Z."/>
            <person name="Dunbar C."/>
            <person name="Freedman E."/>
            <person name="Gearin G."/>
            <person name="Gellesch M."/>
            <person name="Goldberg J."/>
            <person name="Griggs A."/>
            <person name="Gujja S."/>
            <person name="Heiman D."/>
            <person name="Howarth C."/>
            <person name="Larson L."/>
            <person name="Lui A."/>
            <person name="MacDonald P.J.P."/>
            <person name="Mehta T."/>
            <person name="Montmayeur A."/>
            <person name="Murphy C."/>
            <person name="Neiman D."/>
            <person name="Pearson M."/>
            <person name="Priest M."/>
            <person name="Roberts A."/>
            <person name="Saif S."/>
            <person name="Shea T."/>
            <person name="Shenoy N."/>
            <person name="Sisk P."/>
            <person name="Stolte C."/>
            <person name="Sykes S."/>
            <person name="Yandava C."/>
            <person name="Wortman J."/>
            <person name="Nusbaum C."/>
            <person name="Birren B."/>
        </authorList>
    </citation>
    <scope>NUCLEOTIDE SEQUENCE [LARGE SCALE GENOMIC DNA]</scope>
    <source>
        <strain evidence="5 6">ATCC BAA-286</strain>
    </source>
</reference>
<dbReference type="Pfam" id="PF03167">
    <property type="entry name" value="UDG"/>
    <property type="match status" value="1"/>
</dbReference>
<dbReference type="EMBL" id="ADLV01000015">
    <property type="protein sequence ID" value="EGK02610.1"/>
    <property type="molecule type" value="Genomic_DNA"/>
</dbReference>
<dbReference type="OrthoDB" id="9799921at2"/>
<dbReference type="InterPro" id="IPR005122">
    <property type="entry name" value="Uracil-DNA_glycosylase-like"/>
</dbReference>
<dbReference type="SUPFAM" id="SSF52141">
    <property type="entry name" value="Uracil-DNA glycosylase-like"/>
    <property type="match status" value="1"/>
</dbReference>
<keyword evidence="3" id="KW-0234">DNA repair</keyword>
<dbReference type="PANTHER" id="PTHR12159:SF9">
    <property type="entry name" value="G_T MISMATCH-SPECIFIC THYMINE DNA GLYCOSYLASE"/>
    <property type="match status" value="1"/>
</dbReference>
<accession>F5IVG0</accession>
<dbReference type="GO" id="GO:0004844">
    <property type="term" value="F:uracil DNA N-glycosylase activity"/>
    <property type="evidence" value="ECO:0007669"/>
    <property type="project" value="TreeGrafter"/>
</dbReference>
<name>F5IVG0_9BACT</name>
<proteinExistence type="predicted"/>
<dbReference type="InterPro" id="IPR015637">
    <property type="entry name" value="MUG/TDG"/>
</dbReference>
<dbReference type="GO" id="GO:0008263">
    <property type="term" value="F:pyrimidine-specific mismatch base pair DNA N-glycosylase activity"/>
    <property type="evidence" value="ECO:0007669"/>
    <property type="project" value="TreeGrafter"/>
</dbReference>
<evidence type="ECO:0000256" key="2">
    <source>
        <dbReference type="ARBA" id="ARBA00022801"/>
    </source>
</evidence>
<evidence type="ECO:0000313" key="5">
    <source>
        <dbReference type="EMBL" id="EGK02610.1"/>
    </source>
</evidence>
<feature type="domain" description="Uracil-DNA glycosylase-like" evidence="4">
    <location>
        <begin position="26"/>
        <end position="166"/>
    </location>
</feature>
<sequence>MNYKTFILEKGKQYETLEDILPESGNLDILFIAKTPATISVNKGHYFQGKQGRMFWNKLADYHILNVPYGEYEDNYLLKNNYGITDIVKIPRDFGNEPSKEEYREGYLRILKIIERYKPMVIVFVYKKVLDEILSIKYGVKIKTDYGFNSQYDSDFNSKVFVYPMPGTPCTRETSELAMTELSKIMRNR</sequence>
<dbReference type="AlphaFoldDB" id="F5IVG0"/>